<dbReference type="Gene3D" id="2.60.200.20">
    <property type="match status" value="2"/>
</dbReference>
<feature type="transmembrane region" description="Helical" evidence="10">
    <location>
        <begin position="678"/>
        <end position="697"/>
    </location>
</feature>
<dbReference type="PANTHER" id="PTHR48041">
    <property type="entry name" value="ABC TRANSPORTER G FAMILY MEMBER 28"/>
    <property type="match status" value="1"/>
</dbReference>
<sequence length="891" mass="96976">MTALLVRGPSGFVRLVPGQRLLVGREGDIAIADARVSRHHAEILFESGRWILRDLGSRNGTYLGSDRVSTIHLTTPCTVRLGGADHGPRLDLEPEHLKPDHREPHHLRPEHRRPEYREPEHLRPEYREPGYGATKILPEPAAQQSTGHPNPAQPAARPGTHHPSPAHSSPAHPNPNPATPNPNPNPNSAHPNPNPAHPNPNPNPNPAHANPAHPSSGWQEPATQLGRPTGPQRPSPVPDRVLPLTPHSPVIRIGRSADNDLALPDDLLVSRHHAEIHQSPHGPYVRDLRSRNGTHVNGHRVTDAYIQPGDLVSVGHYQLVVHRDHVAVHADTGAVSLRAEELTVKAGEAILLDRVSLELDACSLLAVVGPSGAGKSTLLGALTGARPATYGRMWYERRDLYAHYDDLRHRIGLVPQDDILHKELTVERALGYAAALRFPQDVTRAERRARIDEVITQLELDERRKLRIDRLSGGQRKRTSVALELLTKPSLLFLDEPTSGLDPSLDKEVMNTLRSLADDGRTVVVVTHSVLHLDVCDRVLVLCRGGKVGYFGPPHQLLGFFEAKEYAEVFKKVSDEPGLWAERFRLSSYYARYCGAAPGQSGLDSQTVTPPPVPPKQSMARQFAILARRMVSVIRSDKLAALSMIGLPIVLALMTRVVEGSAGLAPPGGKLGRSEEAGTLLIILVFGAALMGLIGAIREIVKEGPIYRRERAVGLSPVAYLLSKAAVLGAINVVQAVIFVTLAMIGRKPPADPLVLGSGQAEIVVVVAMVAFTCSLLALLVSALVSTNEQAMMIMVVLVMAQFVFIGKLIEVVGRTGLEQLTWLIPTRWGYAAAAATVNLQKIDTAKPKDALWNHDPAAWLRAMAVLLAMSVVLALATRIALRRYEAKQIK</sequence>
<feature type="transmembrane region" description="Helical" evidence="10">
    <location>
        <begin position="792"/>
        <end position="810"/>
    </location>
</feature>
<feature type="transmembrane region" description="Helical" evidence="10">
    <location>
        <begin position="859"/>
        <end position="882"/>
    </location>
</feature>
<feature type="compositionally biased region" description="Low complexity" evidence="9">
    <location>
        <begin position="161"/>
        <end position="171"/>
    </location>
</feature>
<keyword evidence="6" id="KW-0067">ATP-binding</keyword>
<dbReference type="InterPro" id="IPR003593">
    <property type="entry name" value="AAA+_ATPase"/>
</dbReference>
<dbReference type="InterPro" id="IPR003439">
    <property type="entry name" value="ABC_transporter-like_ATP-bd"/>
</dbReference>
<dbReference type="Proteomes" id="UP001612741">
    <property type="component" value="Unassembled WGS sequence"/>
</dbReference>
<gene>
    <name evidence="13" type="ORF">ACIBG2_27150</name>
</gene>
<dbReference type="SUPFAM" id="SSF52540">
    <property type="entry name" value="P-loop containing nucleoside triphosphate hydrolases"/>
    <property type="match status" value="1"/>
</dbReference>
<dbReference type="PROSITE" id="PS50893">
    <property type="entry name" value="ABC_TRANSPORTER_2"/>
    <property type="match status" value="1"/>
</dbReference>
<evidence type="ECO:0000259" key="12">
    <source>
        <dbReference type="PROSITE" id="PS50893"/>
    </source>
</evidence>
<proteinExistence type="predicted"/>
<dbReference type="EMBL" id="JBITGY010000007">
    <property type="protein sequence ID" value="MFI6501083.1"/>
    <property type="molecule type" value="Genomic_DNA"/>
</dbReference>
<feature type="compositionally biased region" description="Pro residues" evidence="9">
    <location>
        <begin position="172"/>
        <end position="185"/>
    </location>
</feature>
<evidence type="ECO:0000256" key="8">
    <source>
        <dbReference type="ARBA" id="ARBA00023136"/>
    </source>
</evidence>
<evidence type="ECO:0000256" key="1">
    <source>
        <dbReference type="ARBA" id="ARBA00004141"/>
    </source>
</evidence>
<evidence type="ECO:0000256" key="9">
    <source>
        <dbReference type="SAM" id="MobiDB-lite"/>
    </source>
</evidence>
<dbReference type="SMART" id="SM00240">
    <property type="entry name" value="FHA"/>
    <property type="match status" value="2"/>
</dbReference>
<feature type="region of interest" description="Disordered" evidence="9">
    <location>
        <begin position="78"/>
        <end position="256"/>
    </location>
</feature>
<keyword evidence="5" id="KW-0547">Nucleotide-binding</keyword>
<dbReference type="CDD" id="cd00060">
    <property type="entry name" value="FHA"/>
    <property type="match status" value="1"/>
</dbReference>
<dbReference type="PROSITE" id="PS50006">
    <property type="entry name" value="FHA_DOMAIN"/>
    <property type="match status" value="2"/>
</dbReference>
<keyword evidence="4 10" id="KW-0812">Transmembrane</keyword>
<evidence type="ECO:0000256" key="4">
    <source>
        <dbReference type="ARBA" id="ARBA00022692"/>
    </source>
</evidence>
<protein>
    <submittedName>
        <fullName evidence="13">FHA domain-containing protein</fullName>
    </submittedName>
</protein>
<evidence type="ECO:0000256" key="10">
    <source>
        <dbReference type="SAM" id="Phobius"/>
    </source>
</evidence>
<dbReference type="Gene3D" id="3.40.50.300">
    <property type="entry name" value="P-loop containing nucleotide triphosphate hydrolases"/>
    <property type="match status" value="1"/>
</dbReference>
<dbReference type="InterPro" id="IPR013525">
    <property type="entry name" value="ABC2_TM"/>
</dbReference>
<keyword evidence="8 10" id="KW-0472">Membrane</keyword>
<dbReference type="InterPro" id="IPR000253">
    <property type="entry name" value="FHA_dom"/>
</dbReference>
<dbReference type="Pfam" id="PF00005">
    <property type="entry name" value="ABC_tran"/>
    <property type="match status" value="1"/>
</dbReference>
<keyword evidence="7 10" id="KW-1133">Transmembrane helix</keyword>
<evidence type="ECO:0000313" key="14">
    <source>
        <dbReference type="Proteomes" id="UP001612741"/>
    </source>
</evidence>
<organism evidence="13 14">
    <name type="scientific">Nonomuraea typhae</name>
    <dbReference type="NCBI Taxonomy" id="2603600"/>
    <lineage>
        <taxon>Bacteria</taxon>
        <taxon>Bacillati</taxon>
        <taxon>Actinomycetota</taxon>
        <taxon>Actinomycetes</taxon>
        <taxon>Streptosporangiales</taxon>
        <taxon>Streptosporangiaceae</taxon>
        <taxon>Nonomuraea</taxon>
    </lineage>
</organism>
<dbReference type="Pfam" id="PF01061">
    <property type="entry name" value="ABC2_membrane"/>
    <property type="match status" value="1"/>
</dbReference>
<evidence type="ECO:0000313" key="13">
    <source>
        <dbReference type="EMBL" id="MFI6501083.1"/>
    </source>
</evidence>
<dbReference type="InterPro" id="IPR050352">
    <property type="entry name" value="ABCG_transporters"/>
</dbReference>
<comment type="caution">
    <text evidence="13">The sequence shown here is derived from an EMBL/GenBank/DDBJ whole genome shotgun (WGS) entry which is preliminary data.</text>
</comment>
<evidence type="ECO:0000259" key="11">
    <source>
        <dbReference type="PROSITE" id="PS50006"/>
    </source>
</evidence>
<dbReference type="SUPFAM" id="SSF49879">
    <property type="entry name" value="SMAD/FHA domain"/>
    <property type="match status" value="2"/>
</dbReference>
<feature type="compositionally biased region" description="Pro residues" evidence="9">
    <location>
        <begin position="192"/>
        <end position="205"/>
    </location>
</feature>
<keyword evidence="3" id="KW-0597">Phosphoprotein</keyword>
<keyword evidence="2" id="KW-0813">Transport</keyword>
<comment type="subcellular location">
    <subcellularLocation>
        <location evidence="1">Membrane</location>
        <topology evidence="1">Multi-pass membrane protein</topology>
    </subcellularLocation>
</comment>
<name>A0ABW7YYT6_9ACTN</name>
<dbReference type="RefSeq" id="WP_397085383.1">
    <property type="nucleotide sequence ID" value="NZ_JBITGY010000007.1"/>
</dbReference>
<evidence type="ECO:0000256" key="6">
    <source>
        <dbReference type="ARBA" id="ARBA00022840"/>
    </source>
</evidence>
<reference evidence="13 14" key="1">
    <citation type="submission" date="2024-10" db="EMBL/GenBank/DDBJ databases">
        <title>The Natural Products Discovery Center: Release of the First 8490 Sequenced Strains for Exploring Actinobacteria Biosynthetic Diversity.</title>
        <authorList>
            <person name="Kalkreuter E."/>
            <person name="Kautsar S.A."/>
            <person name="Yang D."/>
            <person name="Bader C.D."/>
            <person name="Teijaro C.N."/>
            <person name="Fluegel L."/>
            <person name="Davis C.M."/>
            <person name="Simpson J.R."/>
            <person name="Lauterbach L."/>
            <person name="Steele A.D."/>
            <person name="Gui C."/>
            <person name="Meng S."/>
            <person name="Li G."/>
            <person name="Viehrig K."/>
            <person name="Ye F."/>
            <person name="Su P."/>
            <person name="Kiefer A.F."/>
            <person name="Nichols A."/>
            <person name="Cepeda A.J."/>
            <person name="Yan W."/>
            <person name="Fan B."/>
            <person name="Jiang Y."/>
            <person name="Adhikari A."/>
            <person name="Zheng C.-J."/>
            <person name="Schuster L."/>
            <person name="Cowan T.M."/>
            <person name="Smanski M.J."/>
            <person name="Chevrette M.G."/>
            <person name="De Carvalho L.P.S."/>
            <person name="Shen B."/>
        </authorList>
    </citation>
    <scope>NUCLEOTIDE SEQUENCE [LARGE SCALE GENOMIC DNA]</scope>
    <source>
        <strain evidence="13 14">NPDC050545</strain>
    </source>
</reference>
<feature type="transmembrane region" description="Helical" evidence="10">
    <location>
        <begin position="718"/>
        <end position="743"/>
    </location>
</feature>
<feature type="domain" description="FHA" evidence="11">
    <location>
        <begin position="21"/>
        <end position="68"/>
    </location>
</feature>
<feature type="domain" description="FHA" evidence="11">
    <location>
        <begin position="251"/>
        <end position="301"/>
    </location>
</feature>
<evidence type="ECO:0000256" key="2">
    <source>
        <dbReference type="ARBA" id="ARBA00022448"/>
    </source>
</evidence>
<feature type="domain" description="ABC transporter" evidence="12">
    <location>
        <begin position="337"/>
        <end position="570"/>
    </location>
</feature>
<dbReference type="SMART" id="SM00382">
    <property type="entry name" value="AAA"/>
    <property type="match status" value="1"/>
</dbReference>
<feature type="transmembrane region" description="Helical" evidence="10">
    <location>
        <begin position="763"/>
        <end position="785"/>
    </location>
</feature>
<accession>A0ABW7YYT6</accession>
<feature type="compositionally biased region" description="Basic and acidic residues" evidence="9">
    <location>
        <begin position="86"/>
        <end position="128"/>
    </location>
</feature>
<keyword evidence="14" id="KW-1185">Reference proteome</keyword>
<dbReference type="Pfam" id="PF00498">
    <property type="entry name" value="FHA"/>
    <property type="match status" value="2"/>
</dbReference>
<evidence type="ECO:0000256" key="5">
    <source>
        <dbReference type="ARBA" id="ARBA00022741"/>
    </source>
</evidence>
<evidence type="ECO:0000256" key="3">
    <source>
        <dbReference type="ARBA" id="ARBA00022553"/>
    </source>
</evidence>
<feature type="compositionally biased region" description="Low complexity" evidence="9">
    <location>
        <begin position="206"/>
        <end position="216"/>
    </location>
</feature>
<dbReference type="InterPro" id="IPR027417">
    <property type="entry name" value="P-loop_NTPase"/>
</dbReference>
<dbReference type="InterPro" id="IPR008984">
    <property type="entry name" value="SMAD_FHA_dom_sf"/>
</dbReference>
<dbReference type="PANTHER" id="PTHR48041:SF139">
    <property type="entry name" value="PROTEIN SCARLET"/>
    <property type="match status" value="1"/>
</dbReference>
<evidence type="ECO:0000256" key="7">
    <source>
        <dbReference type="ARBA" id="ARBA00022989"/>
    </source>
</evidence>